<gene>
    <name evidence="1" type="ORF">JAV76_12980</name>
</gene>
<dbReference type="Proteomes" id="UP000602087">
    <property type="component" value="Unassembled WGS sequence"/>
</dbReference>
<dbReference type="InterPro" id="IPR011009">
    <property type="entry name" value="Kinase-like_dom_sf"/>
</dbReference>
<dbReference type="AlphaFoldDB" id="A0A934IFC5"/>
<sequence>MVLTTRRVRHDLLSVSLAVLDDEELAELLDDAPTGAVGAGGGSLVLDVNGITVFAKRIPITDRELEHPLSTANLFDLPMSCQYGMHPLPGPGFGAWRELAANIAVTEGVLAGEAESFALLHHWRVLPGRPPIAPEHQDVDAVVAQFGGDRAVRHRFHELAEAGSSLVLFLEHIPHPLLEELSKDPIGSAQTFERQLFDAVTFLRDREILHMDGHLGNLRSDGEQMYLVDFGLTTSPRFDLSTVERTFVAENVEHDAHYAAMRLVNWLVTAVGGVVATNPAGLAERNAYVRRCAQGDIPQGLPAVVADILARHAPAVARMNDFCWRLVDGDIDARYSSSPSR</sequence>
<dbReference type="EMBL" id="JAEINH010000012">
    <property type="protein sequence ID" value="MBI9115929.1"/>
    <property type="molecule type" value="Genomic_DNA"/>
</dbReference>
<evidence type="ECO:0000313" key="2">
    <source>
        <dbReference type="Proteomes" id="UP000602087"/>
    </source>
</evidence>
<comment type="caution">
    <text evidence="1">The sequence shown here is derived from an EMBL/GenBank/DDBJ whole genome shotgun (WGS) entry which is preliminary data.</text>
</comment>
<name>A0A934IFC5_9MICO</name>
<reference evidence="1" key="1">
    <citation type="submission" date="2020-12" db="EMBL/GenBank/DDBJ databases">
        <title>Sanguibacter suaedae sp. nov., isolated from Suaeda aralocaspica.</title>
        <authorList>
            <person name="Ma Q."/>
        </authorList>
    </citation>
    <scope>NUCLEOTIDE SEQUENCE</scope>
    <source>
        <strain evidence="1">YZGR15</strain>
    </source>
</reference>
<dbReference type="SUPFAM" id="SSF56112">
    <property type="entry name" value="Protein kinase-like (PK-like)"/>
    <property type="match status" value="1"/>
</dbReference>
<organism evidence="1 2">
    <name type="scientific">Sanguibacter suaedae</name>
    <dbReference type="NCBI Taxonomy" id="2795737"/>
    <lineage>
        <taxon>Bacteria</taxon>
        <taxon>Bacillati</taxon>
        <taxon>Actinomycetota</taxon>
        <taxon>Actinomycetes</taxon>
        <taxon>Micrococcales</taxon>
        <taxon>Sanguibacteraceae</taxon>
        <taxon>Sanguibacter</taxon>
    </lineage>
</organism>
<keyword evidence="2" id="KW-1185">Reference proteome</keyword>
<evidence type="ECO:0000313" key="1">
    <source>
        <dbReference type="EMBL" id="MBI9115929.1"/>
    </source>
</evidence>
<accession>A0A934IFC5</accession>
<proteinExistence type="predicted"/>
<protein>
    <submittedName>
        <fullName evidence="1">Serine/threonine protein phosphatase</fullName>
    </submittedName>
</protein>